<dbReference type="SUPFAM" id="SSF51735">
    <property type="entry name" value="NAD(P)-binding Rossmann-fold domains"/>
    <property type="match status" value="1"/>
</dbReference>
<proteinExistence type="inferred from homology"/>
<evidence type="ECO:0000256" key="2">
    <source>
        <dbReference type="ARBA" id="ARBA00022857"/>
    </source>
</evidence>
<gene>
    <name evidence="5" type="ORF">IFR04_010249</name>
</gene>
<evidence type="ECO:0000313" key="5">
    <source>
        <dbReference type="EMBL" id="KAG4416606.1"/>
    </source>
</evidence>
<accession>A0A8H7W3S5</accession>
<evidence type="ECO:0008006" key="7">
    <source>
        <dbReference type="Google" id="ProtNLM"/>
    </source>
</evidence>
<name>A0A8H7W3S5_9HELO</name>
<reference evidence="5" key="1">
    <citation type="submission" date="2021-02" db="EMBL/GenBank/DDBJ databases">
        <title>Genome sequence Cadophora malorum strain M34.</title>
        <authorList>
            <person name="Stefanovic E."/>
            <person name="Vu D."/>
            <person name="Scully C."/>
            <person name="Dijksterhuis J."/>
            <person name="Roader J."/>
            <person name="Houbraken J."/>
        </authorList>
    </citation>
    <scope>NUCLEOTIDE SEQUENCE</scope>
    <source>
        <strain evidence="5">M34</strain>
    </source>
</reference>
<feature type="compositionally biased region" description="Polar residues" evidence="4">
    <location>
        <begin position="11"/>
        <end position="20"/>
    </location>
</feature>
<keyword evidence="2" id="KW-0521">NADP</keyword>
<dbReference type="OrthoDB" id="191139at2759"/>
<dbReference type="Proteomes" id="UP000664132">
    <property type="component" value="Unassembled WGS sequence"/>
</dbReference>
<keyword evidence="6" id="KW-1185">Reference proteome</keyword>
<dbReference type="PANTHER" id="PTHR24320:SF282">
    <property type="entry name" value="WW DOMAIN-CONTAINING OXIDOREDUCTASE"/>
    <property type="match status" value="1"/>
</dbReference>
<evidence type="ECO:0000256" key="3">
    <source>
        <dbReference type="ARBA" id="ARBA00023002"/>
    </source>
</evidence>
<evidence type="ECO:0000313" key="6">
    <source>
        <dbReference type="Proteomes" id="UP000664132"/>
    </source>
</evidence>
<dbReference type="Gene3D" id="3.40.50.720">
    <property type="entry name" value="NAD(P)-binding Rossmann-like Domain"/>
    <property type="match status" value="1"/>
</dbReference>
<dbReference type="EMBL" id="JAFJYH010000180">
    <property type="protein sequence ID" value="KAG4416606.1"/>
    <property type="molecule type" value="Genomic_DNA"/>
</dbReference>
<dbReference type="InterPro" id="IPR036291">
    <property type="entry name" value="NAD(P)-bd_dom_sf"/>
</dbReference>
<keyword evidence="3" id="KW-0560">Oxidoreductase</keyword>
<evidence type="ECO:0000256" key="1">
    <source>
        <dbReference type="ARBA" id="ARBA00006484"/>
    </source>
</evidence>
<evidence type="ECO:0000256" key="4">
    <source>
        <dbReference type="SAM" id="MobiDB-lite"/>
    </source>
</evidence>
<sequence>MRDPVREECGDSTQDESSQKMGFRSTNYISHWLLTYLLTPVLLETASKLPPGSVRIVNVASSNHTKAPPGGIVFDDINMRNPKYDPWVKYGQSKLANVLHTKALNERYKEKGIWTASVHPGIVDTGLMSNVQMPGISILSSKPMLFLMRAVGFLIKADQGSWTQLFALASEDFTAELSGAYLEPMVKTGNASADGQRRDLAEKLWNWTEETMRAKKFI</sequence>
<dbReference type="GO" id="GO:0016491">
    <property type="term" value="F:oxidoreductase activity"/>
    <property type="evidence" value="ECO:0007669"/>
    <property type="project" value="UniProtKB-KW"/>
</dbReference>
<comment type="similarity">
    <text evidence="1">Belongs to the short-chain dehydrogenases/reductases (SDR) family.</text>
</comment>
<dbReference type="PANTHER" id="PTHR24320">
    <property type="entry name" value="RETINOL DEHYDROGENASE"/>
    <property type="match status" value="1"/>
</dbReference>
<organism evidence="5 6">
    <name type="scientific">Cadophora malorum</name>
    <dbReference type="NCBI Taxonomy" id="108018"/>
    <lineage>
        <taxon>Eukaryota</taxon>
        <taxon>Fungi</taxon>
        <taxon>Dikarya</taxon>
        <taxon>Ascomycota</taxon>
        <taxon>Pezizomycotina</taxon>
        <taxon>Leotiomycetes</taxon>
        <taxon>Helotiales</taxon>
        <taxon>Ploettnerulaceae</taxon>
        <taxon>Cadophora</taxon>
    </lineage>
</organism>
<dbReference type="AlphaFoldDB" id="A0A8H7W3S5"/>
<protein>
    <recommendedName>
        <fullName evidence="7">NAD(P)-binding protein</fullName>
    </recommendedName>
</protein>
<comment type="caution">
    <text evidence="5">The sequence shown here is derived from an EMBL/GenBank/DDBJ whole genome shotgun (WGS) entry which is preliminary data.</text>
</comment>
<feature type="region of interest" description="Disordered" evidence="4">
    <location>
        <begin position="1"/>
        <end position="20"/>
    </location>
</feature>